<proteinExistence type="predicted"/>
<evidence type="ECO:0000313" key="2">
    <source>
        <dbReference type="Proteomes" id="UP001190700"/>
    </source>
</evidence>
<organism evidence="1 2">
    <name type="scientific">Cymbomonas tetramitiformis</name>
    <dbReference type="NCBI Taxonomy" id="36881"/>
    <lineage>
        <taxon>Eukaryota</taxon>
        <taxon>Viridiplantae</taxon>
        <taxon>Chlorophyta</taxon>
        <taxon>Pyramimonadophyceae</taxon>
        <taxon>Pyramimonadales</taxon>
        <taxon>Pyramimonadaceae</taxon>
        <taxon>Cymbomonas</taxon>
    </lineage>
</organism>
<accession>A0AAE0BFH5</accession>
<comment type="caution">
    <text evidence="1">The sequence shown here is derived from an EMBL/GenBank/DDBJ whole genome shotgun (WGS) entry which is preliminary data.</text>
</comment>
<protein>
    <submittedName>
        <fullName evidence="1">Uncharacterized protein</fullName>
    </submittedName>
</protein>
<name>A0AAE0BFH5_9CHLO</name>
<sequence length="2420" mass="271574">MPSASSVKFIQHPTTGISFQLEGSIYDESNVEIFAAVFQDGIVDSSNIESIVTFMETNKDDNHILHQGNIEAFHGFDIANIDTSHTEFAFMDLKDASKKQPFNVDSTFGFVIHLKDVHGNVNTTSQPSIAINTVRHVRFTTDYHVKKDTVFQIEIIPDKDEQYLSGVDFDMFINNQQITQFTKERHAILSNKVEFDISIQDKNIDHQGNVEIQAKLLQTPSIANVSEFFYDHVPPAITDLQVQENVSSSGILDVQFKLFDHTDIPSDVFILIDPPDISPILFGTDMIRGDTIHAKLVTGLEEFKLYTVSANVTDLTDQANVTVHIPIRTVDFTAPTIHIENKTAIGGEANVQFILTVEDFGSNICNICYLVAEDANIHRMDPEFMYRHARDQRIEIKQHLFTEFITAHEYLSGNDEYESIRPDVDFRIVAFAVDHEFRSIHGRNSNVSSSESFRMVGTEPVIAGARGGLVAELSQTCRFKQKTPENTFEVTGEIFDESNVSFYGAVVVKDKFIDMSDTDMVRFLKTHRDNGNIIYQANIDVSDSPDISTKLIINELARALLSNVDPNNNEVFSSSSAYEFFIYIVDDFGRESNTGFVALSTQAVTPGSLQYLGPSLLDRLQVFNLKFNTTSPVDNVEDFTFKIERDNTLPTITQQLITEDKYTVSIVGNADTESFEEGKQGNTEFFIQADLNSHDTQGTLTFSVKYKETEFVKHTAFPGSPPLYDTQAPFDIELSATPNVSSHFIDANVFFNDHTDINCTVRYELFNSKTGLETQVEIQDDIVRQTASTNIFTGLQEFTEYTLVANVRDAFDRPGDNESVVANVLTLDTSPPIVTIDIGPTILAGESNIQFFITAQDTLSGLGNVRYLVHNSQSEITDRDIIITHGKQADMSIMSGNANGVFEALFTETRFKEPADDFKESNIDRSTTYFVTVMATDLEFRKVPHPNDNIMSSAEITLSGTDPLFVHTGTQVSCRFVQADTGDKLLITGNIFDESELELYAAVFTDNVEFNQNESDIIDFLKSNKDHGNVIYQSNIDARNSYELHDLDTFETHFAFEQLSPDRSLLDDFRAQKNHYFFFIYLEDKFGLASNITGQVETNAVILNRTTDFVPVKSPMNGVDRLSDFKFTFNTFRAVTDITLFDISFDILKDTGEFISLDGSKFGIKEITQSNEDTSHTVTANINTDDINEQGLIHVEVLYTKSHNVFDLEKYQSGTVFYDTRSPSIQNITANEDFDDYVVNANVTFTDHTEIPSQVVMTIQKDSDNTFKHTVEFNDVIKNENTQVQFTNNMEEFELYNVIANVTDPFGRVDTLVYGNIRTIDNNNPTIDLQILNDGGMESNITFNLRVSDSKSRLQTVRYLVHSNINHNIEELANIIENHGNLAYSDTRHLDIHTRSATDGLAVFDHQFRETHFINDDDLANITRDLIIPHPEGGFKYAVHVFAQDRETRRVNSNIHGHITDEIVGRDPMQGPLGLLDAVGEEVGAIRFEQHEAGDGFVIKGSMVDDSELELFAAVFRSANINTETEEGNVISFMQEHRILSDVLHQSNIDARNPFDLQFGLESNVTQNAFNDFDDPTDKSNFQTISEEELNAKVEPFMFAVYLEDIYGRSTYFAGNIDLNTVTDISNVDGGMVLSNGFQLFTSRSRDPFDAFHTIQIKFTMKKPDSADFQLSMDSLTINVSEPGPGGATLLSAIDTNNSYLRNIIDNEYLLEANLDNNAVSIVEQMQVQLGYKTLAKATYKNPENGNDYVDAHYDIQGPHITRIETHNMDPTRPDANLSTANIAFDDDTQVLNKLEILSIEIHDGTPHPIIVNDTYVDVRRGLYDFDFTGIFERRPYEITAQASDPFGYSNISAANIEFADITPPLIRSFAASKDSDVEVKFDSADVYETGSKFITKFAVFDTEFVNTHGNADFNTFFNQSRQIDNKLNTSDESIRNAVVSSTTVSMNSPFNIQHYHDSFSQNFTKKMIANNTYTAVLHVTETDNPNGNLFSIEYRSVQLAIAEQNNPFITNGSNIMVTPLEDKFVISTSLIDNSGLVDWKIAVFEEPQDVTSTSFLYFMEALESDFGYNTANVNNMFTNNSYTSIRSHITQFANIETVEHVFIVTKDGSSLVFSNVTSSELHLNKGTTYIFESPDDDTVVVKDVGDTILSSTTIEYFIDGLPANVESYTSDTGNNRTLNFTPDASLDGLLLTIDTIEGVSPTFIDLLDANLSTYGLDGLKANVEYYFYVYAKDRSLAQNTTLVELPKDPKRVTLQPEYPQFIDYSGIEFLNSNADGPSLILDETYEAISIEGYYPLFTTEHFAYAYSANVIGSSSDGLRTLTFQYLSGASYVSKQFYMPDLQSADSAEQTRDYFTGTYFPTAVNGYYPLYAREEDAKADSPSGGSHEHTFNGFTYHMPNGVTMYHGNYHISGPDEASGF</sequence>
<gene>
    <name evidence="1" type="ORF">CYMTET_54173</name>
</gene>
<dbReference type="EMBL" id="LGRX02035258">
    <property type="protein sequence ID" value="KAK3235633.1"/>
    <property type="molecule type" value="Genomic_DNA"/>
</dbReference>
<reference evidence="1 2" key="1">
    <citation type="journal article" date="2015" name="Genome Biol. Evol.">
        <title>Comparative Genomics of a Bacterivorous Green Alga Reveals Evolutionary Causalities and Consequences of Phago-Mixotrophic Mode of Nutrition.</title>
        <authorList>
            <person name="Burns J.A."/>
            <person name="Paasch A."/>
            <person name="Narechania A."/>
            <person name="Kim E."/>
        </authorList>
    </citation>
    <scope>NUCLEOTIDE SEQUENCE [LARGE SCALE GENOMIC DNA]</scope>
    <source>
        <strain evidence="1 2">PLY_AMNH</strain>
    </source>
</reference>
<evidence type="ECO:0000313" key="1">
    <source>
        <dbReference type="EMBL" id="KAK3235633.1"/>
    </source>
</evidence>
<keyword evidence="2" id="KW-1185">Reference proteome</keyword>
<dbReference type="Proteomes" id="UP001190700">
    <property type="component" value="Unassembled WGS sequence"/>
</dbReference>